<keyword evidence="3" id="KW-0813">Transport</keyword>
<dbReference type="PANTHER" id="PTHR42718">
    <property type="entry name" value="MAJOR FACILITATOR SUPERFAMILY MULTIDRUG TRANSPORTER MFSC"/>
    <property type="match status" value="1"/>
</dbReference>
<dbReference type="GeneID" id="87633446"/>
<feature type="domain" description="Major facilitator superfamily (MFS) profile" evidence="11">
    <location>
        <begin position="17"/>
        <end position="529"/>
    </location>
</feature>
<keyword evidence="4" id="KW-1003">Cell membrane</keyword>
<evidence type="ECO:0000256" key="9">
    <source>
        <dbReference type="SAM" id="MobiDB-lite"/>
    </source>
</evidence>
<feature type="transmembrane region" description="Helical" evidence="10">
    <location>
        <begin position="15"/>
        <end position="39"/>
    </location>
</feature>
<keyword evidence="5 10" id="KW-0812">Transmembrane</keyword>
<evidence type="ECO:0000259" key="11">
    <source>
        <dbReference type="PROSITE" id="PS50850"/>
    </source>
</evidence>
<keyword evidence="6 10" id="KW-1133">Transmembrane helix</keyword>
<comment type="similarity">
    <text evidence="2">Belongs to the major facilitator superfamily. EmrB family.</text>
</comment>
<evidence type="ECO:0000313" key="14">
    <source>
        <dbReference type="Proteomes" id="UP000471648"/>
    </source>
</evidence>
<feature type="transmembrane region" description="Helical" evidence="10">
    <location>
        <begin position="241"/>
        <end position="264"/>
    </location>
</feature>
<dbReference type="Proteomes" id="UP000471648">
    <property type="component" value="Unassembled WGS sequence"/>
</dbReference>
<evidence type="ECO:0000256" key="6">
    <source>
        <dbReference type="ARBA" id="ARBA00022989"/>
    </source>
</evidence>
<reference evidence="13 15" key="2">
    <citation type="submission" date="2020-06" db="EMBL/GenBank/DDBJ databases">
        <title>Genome mining for natural products.</title>
        <authorList>
            <person name="Zhang B."/>
            <person name="Shi J."/>
            <person name="Ge H."/>
        </authorList>
    </citation>
    <scope>NUCLEOTIDE SEQUENCE [LARGE SCALE GENOMIC DNA]</scope>
    <source>
        <strain evidence="13 15">NA06532</strain>
    </source>
</reference>
<dbReference type="GO" id="GO:0022857">
    <property type="term" value="F:transmembrane transporter activity"/>
    <property type="evidence" value="ECO:0007669"/>
    <property type="project" value="InterPro"/>
</dbReference>
<dbReference type="InterPro" id="IPR020846">
    <property type="entry name" value="MFS_dom"/>
</dbReference>
<reference evidence="12 14" key="1">
    <citation type="submission" date="2020-01" db="EMBL/GenBank/DDBJ databases">
        <title>Insect and environment-associated Actinomycetes.</title>
        <authorList>
            <person name="Currrie C."/>
            <person name="Chevrette M."/>
            <person name="Carlson C."/>
            <person name="Stubbendieck R."/>
            <person name="Wendt-Pienkowski E."/>
        </authorList>
    </citation>
    <scope>NUCLEOTIDE SEQUENCE [LARGE SCALE GENOMIC DNA]</scope>
    <source>
        <strain evidence="12 14">SID14438</strain>
    </source>
</reference>
<feature type="transmembrane region" description="Helical" evidence="10">
    <location>
        <begin position="108"/>
        <end position="129"/>
    </location>
</feature>
<evidence type="ECO:0000256" key="4">
    <source>
        <dbReference type="ARBA" id="ARBA00022475"/>
    </source>
</evidence>
<dbReference type="CDD" id="cd17321">
    <property type="entry name" value="MFS_MMR_MDR_like"/>
    <property type="match status" value="1"/>
</dbReference>
<keyword evidence="8" id="KW-0046">Antibiotic resistance</keyword>
<feature type="transmembrane region" description="Helical" evidence="10">
    <location>
        <begin position="324"/>
        <end position="346"/>
    </location>
</feature>
<dbReference type="RefSeq" id="WP_032775980.1">
    <property type="nucleotide sequence ID" value="NZ_CP054926.1"/>
</dbReference>
<dbReference type="GO" id="GO:0046677">
    <property type="term" value="P:response to antibiotic"/>
    <property type="evidence" value="ECO:0007669"/>
    <property type="project" value="UniProtKB-KW"/>
</dbReference>
<evidence type="ECO:0000256" key="7">
    <source>
        <dbReference type="ARBA" id="ARBA00023136"/>
    </source>
</evidence>
<gene>
    <name evidence="12" type="ORF">G3I39_29110</name>
    <name evidence="13" type="ORF">HUT09_19585</name>
</gene>
<evidence type="ECO:0000256" key="8">
    <source>
        <dbReference type="ARBA" id="ARBA00023251"/>
    </source>
</evidence>
<dbReference type="SUPFAM" id="SSF103473">
    <property type="entry name" value="MFS general substrate transporter"/>
    <property type="match status" value="1"/>
</dbReference>
<sequence length="555" mass="56404">MEGLAVREPSATRRWLGLIAIALGVALIVVDTTIVNVIVPSVIEDLDATSAQAQWIQESYAIVFAALLLLTGRLADIYGARRIFLGGVVVFGATSVLAGLAPDSGLLILARFLQGAGAAMLLPTSLSLLKATFTGKARGQAFAVWGSTIGAAAALGPLLGGWLAEHVSWRWAFGINVPLSVLVGAGVLLYMAPSPRTRGRIDVPGALLSVAALGLLAFGLVEGRTYGWITTVHPLEVLGLTWSGGPSPVLVALVLSAVSLAAFVRRQIVLGRKGDTERVLMDVSLFSIASFRSGNIATLIIGIGEFGVVAILPLWLQFTLGYSALQAGLALVPVAIGSFVASGASFGMAAKVAPLGQLRVGLALEVVGLAGIGLIAAPDSSWWSVSLVLFLYGIGVGFATAQVTNVVLNDVPEASSGQASGVQSAFRQLGSALGIAALTTVFFTTLSTRLNDRLTGGGLPAGEADRLTGAVTDSAGAAIGPLAANPQTVSVADAARAAMTDGVVLGGYVAAGFVLLGLIASFLIPSAPVGGAEGPGPSREAGEEEEAEGEAALRR</sequence>
<feature type="transmembrane region" description="Helical" evidence="10">
    <location>
        <begin position="169"/>
        <end position="191"/>
    </location>
</feature>
<evidence type="ECO:0000313" key="13">
    <source>
        <dbReference type="EMBL" id="QKW47468.1"/>
    </source>
</evidence>
<feature type="transmembrane region" description="Helical" evidence="10">
    <location>
        <begin position="141"/>
        <end position="163"/>
    </location>
</feature>
<accession>A0A6N9VEF4</accession>
<dbReference type="InterPro" id="IPR036259">
    <property type="entry name" value="MFS_trans_sf"/>
</dbReference>
<dbReference type="PROSITE" id="PS50850">
    <property type="entry name" value="MFS"/>
    <property type="match status" value="1"/>
</dbReference>
<dbReference type="Pfam" id="PF07690">
    <property type="entry name" value="MFS_1"/>
    <property type="match status" value="1"/>
</dbReference>
<keyword evidence="7 10" id="KW-0472">Membrane</keyword>
<feature type="transmembrane region" description="Helical" evidence="10">
    <location>
        <begin position="83"/>
        <end position="102"/>
    </location>
</feature>
<name>A0A6N9VEF4_STRMI</name>
<dbReference type="InterPro" id="IPR004638">
    <property type="entry name" value="EmrB-like"/>
</dbReference>
<organism evidence="12 14">
    <name type="scientific">Streptomyces microflavus</name>
    <name type="common">Streptomyces lipmanii</name>
    <dbReference type="NCBI Taxonomy" id="1919"/>
    <lineage>
        <taxon>Bacteria</taxon>
        <taxon>Bacillati</taxon>
        <taxon>Actinomycetota</taxon>
        <taxon>Actinomycetes</taxon>
        <taxon>Kitasatosporales</taxon>
        <taxon>Streptomycetaceae</taxon>
        <taxon>Streptomyces</taxon>
    </lineage>
</organism>
<evidence type="ECO:0000313" key="12">
    <source>
        <dbReference type="EMBL" id="NEB71093.1"/>
    </source>
</evidence>
<dbReference type="NCBIfam" id="TIGR00711">
    <property type="entry name" value="efflux_EmrB"/>
    <property type="match status" value="1"/>
</dbReference>
<feature type="transmembrane region" description="Helical" evidence="10">
    <location>
        <begin position="59"/>
        <end position="76"/>
    </location>
</feature>
<evidence type="ECO:0000256" key="1">
    <source>
        <dbReference type="ARBA" id="ARBA00004651"/>
    </source>
</evidence>
<dbReference type="GO" id="GO:0005886">
    <property type="term" value="C:plasma membrane"/>
    <property type="evidence" value="ECO:0007669"/>
    <property type="project" value="UniProtKB-SubCell"/>
</dbReference>
<feature type="region of interest" description="Disordered" evidence="9">
    <location>
        <begin position="530"/>
        <end position="555"/>
    </location>
</feature>
<dbReference type="Gene3D" id="1.20.1720.10">
    <property type="entry name" value="Multidrug resistance protein D"/>
    <property type="match status" value="2"/>
</dbReference>
<dbReference type="PANTHER" id="PTHR42718:SF9">
    <property type="entry name" value="MAJOR FACILITATOR SUPERFAMILY MULTIDRUG TRANSPORTER MFSC"/>
    <property type="match status" value="1"/>
</dbReference>
<dbReference type="EMBL" id="JAAGME010001224">
    <property type="protein sequence ID" value="NEB71093.1"/>
    <property type="molecule type" value="Genomic_DNA"/>
</dbReference>
<dbReference type="InterPro" id="IPR011701">
    <property type="entry name" value="MFS"/>
</dbReference>
<evidence type="ECO:0000256" key="5">
    <source>
        <dbReference type="ARBA" id="ARBA00022692"/>
    </source>
</evidence>
<dbReference type="EMBL" id="CP054926">
    <property type="protein sequence ID" value="QKW47468.1"/>
    <property type="molecule type" value="Genomic_DNA"/>
</dbReference>
<comment type="subcellular location">
    <subcellularLocation>
        <location evidence="1">Cell membrane</location>
        <topology evidence="1">Multi-pass membrane protein</topology>
    </subcellularLocation>
</comment>
<proteinExistence type="inferred from homology"/>
<evidence type="ECO:0000256" key="2">
    <source>
        <dbReference type="ARBA" id="ARBA00008537"/>
    </source>
</evidence>
<feature type="transmembrane region" description="Helical" evidence="10">
    <location>
        <begin position="505"/>
        <end position="524"/>
    </location>
</feature>
<dbReference type="Proteomes" id="UP000509345">
    <property type="component" value="Chromosome"/>
</dbReference>
<dbReference type="AlphaFoldDB" id="A0A6N9VEF4"/>
<feature type="transmembrane region" description="Helical" evidence="10">
    <location>
        <begin position="203"/>
        <end position="221"/>
    </location>
</feature>
<protein>
    <submittedName>
        <fullName evidence="12">DHA2 family efflux MFS transporter permease subunit</fullName>
    </submittedName>
</protein>
<feature type="transmembrane region" description="Helical" evidence="10">
    <location>
        <begin position="358"/>
        <end position="377"/>
    </location>
</feature>
<evidence type="ECO:0000256" key="10">
    <source>
        <dbReference type="SAM" id="Phobius"/>
    </source>
</evidence>
<evidence type="ECO:0000313" key="15">
    <source>
        <dbReference type="Proteomes" id="UP000509345"/>
    </source>
</evidence>
<feature type="transmembrane region" description="Helical" evidence="10">
    <location>
        <begin position="296"/>
        <end position="318"/>
    </location>
</feature>
<evidence type="ECO:0000256" key="3">
    <source>
        <dbReference type="ARBA" id="ARBA00022448"/>
    </source>
</evidence>
<feature type="transmembrane region" description="Helical" evidence="10">
    <location>
        <begin position="383"/>
        <end position="408"/>
    </location>
</feature>